<dbReference type="RefSeq" id="WP_026802053.1">
    <property type="nucleotide sequence ID" value="NZ_AVPE01000002.1"/>
</dbReference>
<dbReference type="InterPro" id="IPR050696">
    <property type="entry name" value="FtsA/MreB"/>
</dbReference>
<proteinExistence type="predicted"/>
<dbReference type="AlphaFoldDB" id="A0A0A5GR41"/>
<reference evidence="1 2" key="1">
    <citation type="submission" date="2013-08" db="EMBL/GenBank/DDBJ databases">
        <authorList>
            <person name="Huang J."/>
            <person name="Wang G."/>
        </authorList>
    </citation>
    <scope>NUCLEOTIDE SEQUENCE [LARGE SCALE GENOMIC DNA]</scope>
    <source>
        <strain evidence="1 2">JSM 076056</strain>
    </source>
</reference>
<dbReference type="Pfam" id="PF11104">
    <property type="entry name" value="PilM_2"/>
    <property type="match status" value="1"/>
</dbReference>
<dbReference type="PANTHER" id="PTHR32432">
    <property type="entry name" value="CELL DIVISION PROTEIN FTSA-RELATED"/>
    <property type="match status" value="1"/>
</dbReference>
<accession>A0A0A5GR41</accession>
<dbReference type="Proteomes" id="UP000030528">
    <property type="component" value="Unassembled WGS sequence"/>
</dbReference>
<name>A0A0A5GR41_9BACI</name>
<evidence type="ECO:0008006" key="3">
    <source>
        <dbReference type="Google" id="ProtNLM"/>
    </source>
</evidence>
<organism evidence="1 2">
    <name type="scientific">Pontibacillus halophilus JSM 076056 = DSM 19796</name>
    <dbReference type="NCBI Taxonomy" id="1385510"/>
    <lineage>
        <taxon>Bacteria</taxon>
        <taxon>Bacillati</taxon>
        <taxon>Bacillota</taxon>
        <taxon>Bacilli</taxon>
        <taxon>Bacillales</taxon>
        <taxon>Bacillaceae</taxon>
        <taxon>Pontibacillus</taxon>
    </lineage>
</organism>
<dbReference type="Gene3D" id="3.30.420.40">
    <property type="match status" value="2"/>
</dbReference>
<dbReference type="InterPro" id="IPR005883">
    <property type="entry name" value="PilM"/>
</dbReference>
<keyword evidence="2" id="KW-1185">Reference proteome</keyword>
<dbReference type="STRING" id="1385510.GCA_000425205_01027"/>
<dbReference type="EMBL" id="AVPE01000002">
    <property type="protein sequence ID" value="KGX93625.1"/>
    <property type="molecule type" value="Genomic_DNA"/>
</dbReference>
<sequence>MSLLTWKSSKQRVVMVIKDHVLRFLHADGPELEQIKFIGERRLPRGIVQDGKILDALSLSSIVEELVELYDWKRKKLYFCVPDTAVVIRPYTVPADLKEDEIKGYLYMRLEDNLHLPFENPTFDYHIVEEGDTERQLLLFAYPDDQVKAYEYIYKDAKLKPLKADLSSLSLYRLYYELDRAQGDDHLLSIQWYVDACVLTVYHNHRPRFIRHMKSSLDMEQWNFHQESSIYHSVWSGDPEVYEAFIDDQLTEIERIMDFYRYSVTQGEAGITKILLTGDLPNMDVLRSQMQERFQQPVEGIKQEFMTKEEEVIPTAFTDVIGLALKS</sequence>
<dbReference type="eggNOG" id="COG4972">
    <property type="taxonomic scope" value="Bacteria"/>
</dbReference>
<evidence type="ECO:0000313" key="2">
    <source>
        <dbReference type="Proteomes" id="UP000030528"/>
    </source>
</evidence>
<dbReference type="PANTHER" id="PTHR32432:SF3">
    <property type="entry name" value="ETHANOLAMINE UTILIZATION PROTEIN EUTJ"/>
    <property type="match status" value="1"/>
</dbReference>
<comment type="caution">
    <text evidence="1">The sequence shown here is derived from an EMBL/GenBank/DDBJ whole genome shotgun (WGS) entry which is preliminary data.</text>
</comment>
<evidence type="ECO:0000313" key="1">
    <source>
        <dbReference type="EMBL" id="KGX93625.1"/>
    </source>
</evidence>
<dbReference type="Gene3D" id="3.30.1490.300">
    <property type="match status" value="1"/>
</dbReference>
<gene>
    <name evidence="1" type="ORF">N781_10585</name>
</gene>
<protein>
    <recommendedName>
        <fullName evidence="3">Tfp pilus assembly protein, ATPase PilM</fullName>
    </recommendedName>
</protein>